<feature type="chain" id="PRO_5046231775" description="DUF3465 domain-containing protein" evidence="1">
    <location>
        <begin position="20"/>
        <end position="170"/>
    </location>
</feature>
<evidence type="ECO:0008006" key="4">
    <source>
        <dbReference type="Google" id="ProtNLM"/>
    </source>
</evidence>
<keyword evidence="3" id="KW-1185">Reference proteome</keyword>
<reference evidence="2 3" key="1">
    <citation type="submission" date="2022-08" db="EMBL/GenBank/DDBJ databases">
        <title>Reclassification of Massilia species as members of the genera Telluria, Duganella, Pseudoduganella, Mokoshia gen. nov. and Zemynaea gen. nov. using orthogonal and non-orthogonal genome-based approaches.</title>
        <authorList>
            <person name="Bowman J.P."/>
        </authorList>
    </citation>
    <scope>NUCLEOTIDE SEQUENCE [LARGE SCALE GENOMIC DNA]</scope>
    <source>
        <strain evidence="2 3">JCM 31607</strain>
    </source>
</reference>
<keyword evidence="1" id="KW-0732">Signal</keyword>
<feature type="signal peptide" evidence="1">
    <location>
        <begin position="1"/>
        <end position="19"/>
    </location>
</feature>
<sequence>MKRSLLAIALLAAATAAFADERQACEAARGSYVSGTVVKGPKFTHGQFRKGVELSHTHLKLRADQDGQVYDVAIDNVFASGYQPDRPEVPAPIDAIRVGDKLALCGELYDRGVGIHFVHTNCGETPSPAHPDGWIRVVDGSGRAGPNLESSTNYCPLFGRGGRGYRQRAR</sequence>
<accession>A0ABT2BMJ6</accession>
<gene>
    <name evidence="2" type="ORF">NX773_16415</name>
</gene>
<protein>
    <recommendedName>
        <fullName evidence="4">DUF3465 domain-containing protein</fullName>
    </recommendedName>
</protein>
<evidence type="ECO:0000313" key="2">
    <source>
        <dbReference type="EMBL" id="MCS0609752.1"/>
    </source>
</evidence>
<evidence type="ECO:0000313" key="3">
    <source>
        <dbReference type="Proteomes" id="UP001205861"/>
    </source>
</evidence>
<dbReference type="RefSeq" id="WP_258857391.1">
    <property type="nucleotide sequence ID" value="NZ_JANUGV010000004.1"/>
</dbReference>
<comment type="caution">
    <text evidence="2">The sequence shown here is derived from an EMBL/GenBank/DDBJ whole genome shotgun (WGS) entry which is preliminary data.</text>
</comment>
<dbReference type="Proteomes" id="UP001205861">
    <property type="component" value="Unassembled WGS sequence"/>
</dbReference>
<proteinExistence type="predicted"/>
<name>A0ABT2BMJ6_9BURK</name>
<dbReference type="EMBL" id="JANUGV010000004">
    <property type="protein sequence ID" value="MCS0609752.1"/>
    <property type="molecule type" value="Genomic_DNA"/>
</dbReference>
<evidence type="ECO:0000256" key="1">
    <source>
        <dbReference type="SAM" id="SignalP"/>
    </source>
</evidence>
<organism evidence="2 3">
    <name type="scientific">Massilia solisilvae</name>
    <dbReference type="NCBI Taxonomy" id="1811225"/>
    <lineage>
        <taxon>Bacteria</taxon>
        <taxon>Pseudomonadati</taxon>
        <taxon>Pseudomonadota</taxon>
        <taxon>Betaproteobacteria</taxon>
        <taxon>Burkholderiales</taxon>
        <taxon>Oxalobacteraceae</taxon>
        <taxon>Telluria group</taxon>
        <taxon>Massilia</taxon>
    </lineage>
</organism>